<dbReference type="AlphaFoldDB" id="F4Q804"/>
<dbReference type="Proteomes" id="UP000007797">
    <property type="component" value="Unassembled WGS sequence"/>
</dbReference>
<dbReference type="OrthoDB" id="550575at2759"/>
<name>F4Q804_CACFS</name>
<dbReference type="EMBL" id="GL883025">
    <property type="protein sequence ID" value="EGG15904.1"/>
    <property type="molecule type" value="Genomic_DNA"/>
</dbReference>
<evidence type="ECO:0000313" key="2">
    <source>
        <dbReference type="Proteomes" id="UP000007797"/>
    </source>
</evidence>
<dbReference type="KEGG" id="dfa:DFA_09573"/>
<sequence length="702" mass="79776">MNKSKEIEKEIIIVKDVDVKVEKRDIEEYCYLIEKIPNTIILNIIEKIEKNVDLICLLLTCKKLYYSIRQLYSSNNSRTLKFKQIRYYDKDYNTNNDVVKSLKCFNLQSFKGIFDNSLSDQIVISDIQDTLPSLNNHLTTKQQQQQSITTNDNNNHINYSVLISLSYDSNKKKNKLNDIIIPTNTKDMFISYVKDEEEEEEDEENYYQEVVPIELFEGLQQLETLSLGYSSIGSDQIEKLPNTIKKLHLGELLLGTSSNGHQVTLPAGLEHLDFMITPPNGKELWGGLGLDKLKSLKTLTMPHFDGSFTTLPTTLTSLDINFESVKPPNQFFESLVHLSTLYIYIHVLDHVLDLTHNHALEKLDIHTGYSVLGMDSFFVKLPLSSSFKELYHRSSSYPLAGFSTQFLPTTLTRLETSVCDLDLSTIQLPRSLVQVTLENCRSIPVGFLPRDGGVLKKLSIHLDGFEGLSKGSIPSSVQDLKLFHYSGPTTPDYIPNSIKRLSWFGNIDTLPQGLECLKWKYPFDSFVYPSSSSSSSSSSSPPPVIRALPPINIPQSLTKLTLELDAILKVEDHLIYSISKLRQQDDTYNILPNSISKLKIKLPYHQLNTPFSFRLDEIINQTNVETLSIYGAGRVWFNATIKRLESDHSSVLLVSNKSLFGGIIKQTKLNQSGSNQYAPIYLHYNKLHESPSWSHNEKIINN</sequence>
<organism evidence="1 2">
    <name type="scientific">Cavenderia fasciculata</name>
    <name type="common">Slime mold</name>
    <name type="synonym">Dictyostelium fasciculatum</name>
    <dbReference type="NCBI Taxonomy" id="261658"/>
    <lineage>
        <taxon>Eukaryota</taxon>
        <taxon>Amoebozoa</taxon>
        <taxon>Evosea</taxon>
        <taxon>Eumycetozoa</taxon>
        <taxon>Dictyostelia</taxon>
        <taxon>Acytosteliales</taxon>
        <taxon>Cavenderiaceae</taxon>
        <taxon>Cavenderia</taxon>
    </lineage>
</organism>
<gene>
    <name evidence="1" type="ORF">DFA_09573</name>
</gene>
<protein>
    <submittedName>
        <fullName evidence="1">Uncharacterized protein</fullName>
    </submittedName>
</protein>
<dbReference type="RefSeq" id="XP_004352229.1">
    <property type="nucleotide sequence ID" value="XM_004352177.1"/>
</dbReference>
<reference evidence="2" key="1">
    <citation type="journal article" date="2011" name="Genome Res.">
        <title>Phylogeny-wide analysis of social amoeba genomes highlights ancient origins for complex intercellular communication.</title>
        <authorList>
            <person name="Heidel A.J."/>
            <person name="Lawal H.M."/>
            <person name="Felder M."/>
            <person name="Schilde C."/>
            <person name="Helps N.R."/>
            <person name="Tunggal B."/>
            <person name="Rivero F."/>
            <person name="John U."/>
            <person name="Schleicher M."/>
            <person name="Eichinger L."/>
            <person name="Platzer M."/>
            <person name="Noegel A.A."/>
            <person name="Schaap P."/>
            <person name="Gloeckner G."/>
        </authorList>
    </citation>
    <scope>NUCLEOTIDE SEQUENCE [LARGE SCALE GENOMIC DNA]</scope>
    <source>
        <strain evidence="2">SH3</strain>
    </source>
</reference>
<proteinExistence type="predicted"/>
<accession>F4Q804</accession>
<evidence type="ECO:0000313" key="1">
    <source>
        <dbReference type="EMBL" id="EGG15904.1"/>
    </source>
</evidence>
<dbReference type="GeneID" id="14867800"/>
<keyword evidence="2" id="KW-1185">Reference proteome</keyword>